<protein>
    <submittedName>
        <fullName evidence="1">N5,N10-methylene tetrahydromethanopterin reductase</fullName>
    </submittedName>
</protein>
<dbReference type="SUPFAM" id="SSF51679">
    <property type="entry name" value="Bacterial luciferase-like"/>
    <property type="match status" value="1"/>
</dbReference>
<evidence type="ECO:0000313" key="1">
    <source>
        <dbReference type="EMBL" id="KAA3521137.1"/>
    </source>
</evidence>
<name>A0A7J4WYP4_AGRVI</name>
<dbReference type="InterPro" id="IPR036661">
    <property type="entry name" value="Luciferase-like_sf"/>
</dbReference>
<dbReference type="Proteomes" id="UP000436911">
    <property type="component" value="Unassembled WGS sequence"/>
</dbReference>
<organism evidence="1 2">
    <name type="scientific">Agrobacterium vitis</name>
    <name type="common">Rhizobium vitis</name>
    <dbReference type="NCBI Taxonomy" id="373"/>
    <lineage>
        <taxon>Bacteria</taxon>
        <taxon>Pseudomonadati</taxon>
        <taxon>Pseudomonadota</taxon>
        <taxon>Alphaproteobacteria</taxon>
        <taxon>Hyphomicrobiales</taxon>
        <taxon>Rhizobiaceae</taxon>
        <taxon>Rhizobium/Agrobacterium group</taxon>
        <taxon>Agrobacterium</taxon>
    </lineage>
</organism>
<sequence>AVTPESYEDFIEFVVPELQSRGAYKTSYGDGSLRHRLFGEGNRLPARHAGSRYRHSER</sequence>
<gene>
    <name evidence="1" type="ORF">DXT89_23810</name>
</gene>
<accession>A0A7J4WYP4</accession>
<dbReference type="AlphaFoldDB" id="A0A7J4WYP4"/>
<comment type="caution">
    <text evidence="1">The sequence shown here is derived from an EMBL/GenBank/DDBJ whole genome shotgun (WGS) entry which is preliminary data.</text>
</comment>
<dbReference type="GO" id="GO:0016705">
    <property type="term" value="F:oxidoreductase activity, acting on paired donors, with incorporation or reduction of molecular oxygen"/>
    <property type="evidence" value="ECO:0007669"/>
    <property type="project" value="InterPro"/>
</dbReference>
<feature type="non-terminal residue" evidence="1">
    <location>
        <position position="1"/>
    </location>
</feature>
<reference evidence="1 2" key="1">
    <citation type="submission" date="2018-08" db="EMBL/GenBank/DDBJ databases">
        <title>Genome sequencing of Agrobacterium vitis strain ICMP 10754.</title>
        <authorList>
            <person name="Visnovsky S.B."/>
            <person name="Pitman A.R."/>
        </authorList>
    </citation>
    <scope>NUCLEOTIDE SEQUENCE [LARGE SCALE GENOMIC DNA]</scope>
    <source>
        <strain evidence="1 2">ICMP 10754</strain>
    </source>
</reference>
<evidence type="ECO:0000313" key="2">
    <source>
        <dbReference type="Proteomes" id="UP000436911"/>
    </source>
</evidence>
<dbReference type="Gene3D" id="3.20.20.30">
    <property type="entry name" value="Luciferase-like domain"/>
    <property type="match status" value="1"/>
</dbReference>
<proteinExistence type="predicted"/>
<dbReference type="EMBL" id="QUSG01000022">
    <property type="protein sequence ID" value="KAA3521137.1"/>
    <property type="molecule type" value="Genomic_DNA"/>
</dbReference>